<protein>
    <submittedName>
        <fullName evidence="8">L-aspartate decarboxylase dtxS4</fullName>
    </submittedName>
</protein>
<dbReference type="Gene3D" id="3.90.1150.170">
    <property type="match status" value="1"/>
</dbReference>
<dbReference type="SUPFAM" id="SSF53383">
    <property type="entry name" value="PLP-dependent transferases"/>
    <property type="match status" value="1"/>
</dbReference>
<dbReference type="STRING" id="45607.A0A2T0FLH5"/>
<dbReference type="InterPro" id="IPR015424">
    <property type="entry name" value="PyrdxlP-dep_Trfase"/>
</dbReference>
<keyword evidence="5 7" id="KW-0456">Lyase</keyword>
<dbReference type="PANTHER" id="PTHR45677">
    <property type="entry name" value="GLUTAMATE DECARBOXYLASE-RELATED"/>
    <property type="match status" value="1"/>
</dbReference>
<comment type="cofactor">
    <cofactor evidence="1 6 7">
        <name>pyridoxal 5'-phosphate</name>
        <dbReference type="ChEBI" id="CHEBI:597326"/>
    </cofactor>
</comment>
<dbReference type="GeneID" id="36517204"/>
<comment type="similarity">
    <text evidence="2 7">Belongs to the group II decarboxylase family.</text>
</comment>
<evidence type="ECO:0000256" key="3">
    <source>
        <dbReference type="ARBA" id="ARBA00022793"/>
    </source>
</evidence>
<dbReference type="EMBL" id="NDIQ01000022">
    <property type="protein sequence ID" value="PRT55836.1"/>
    <property type="molecule type" value="Genomic_DNA"/>
</dbReference>
<dbReference type="GO" id="GO:0016831">
    <property type="term" value="F:carboxy-lyase activity"/>
    <property type="evidence" value="ECO:0007669"/>
    <property type="project" value="UniProtKB-KW"/>
</dbReference>
<reference evidence="8 9" key="1">
    <citation type="submission" date="2017-04" db="EMBL/GenBank/DDBJ databases">
        <title>Genome sequencing of [Candida] sorbophila.</title>
        <authorList>
            <person name="Ahn J.O."/>
        </authorList>
    </citation>
    <scope>NUCLEOTIDE SEQUENCE [LARGE SCALE GENOMIC DNA]</scope>
    <source>
        <strain evidence="8 9">DS02</strain>
    </source>
</reference>
<dbReference type="GO" id="GO:0005737">
    <property type="term" value="C:cytoplasm"/>
    <property type="evidence" value="ECO:0007669"/>
    <property type="project" value="TreeGrafter"/>
</dbReference>
<name>A0A2T0FLH5_9ASCO</name>
<keyword evidence="9" id="KW-1185">Reference proteome</keyword>
<dbReference type="RefSeq" id="XP_024665781.1">
    <property type="nucleotide sequence ID" value="XM_024810013.1"/>
</dbReference>
<evidence type="ECO:0000256" key="6">
    <source>
        <dbReference type="PIRSR" id="PIRSR602129-50"/>
    </source>
</evidence>
<gene>
    <name evidence="8" type="ORF">B9G98_03456</name>
</gene>
<evidence type="ECO:0000256" key="4">
    <source>
        <dbReference type="ARBA" id="ARBA00022898"/>
    </source>
</evidence>
<dbReference type="GO" id="GO:0019752">
    <property type="term" value="P:carboxylic acid metabolic process"/>
    <property type="evidence" value="ECO:0007669"/>
    <property type="project" value="InterPro"/>
</dbReference>
<keyword evidence="3" id="KW-0210">Decarboxylase</keyword>
<accession>A0A2T0FLH5</accession>
<dbReference type="PANTHER" id="PTHR45677:SF8">
    <property type="entry name" value="CYSTEINE SULFINIC ACID DECARBOXYLASE"/>
    <property type="match status" value="1"/>
</dbReference>
<dbReference type="InterPro" id="IPR015421">
    <property type="entry name" value="PyrdxlP-dep_Trfase_major"/>
</dbReference>
<proteinExistence type="inferred from homology"/>
<evidence type="ECO:0000256" key="2">
    <source>
        <dbReference type="ARBA" id="ARBA00009533"/>
    </source>
</evidence>
<dbReference type="Gene3D" id="3.40.640.10">
    <property type="entry name" value="Type I PLP-dependent aspartate aminotransferase-like (Major domain)"/>
    <property type="match status" value="1"/>
</dbReference>
<evidence type="ECO:0000256" key="7">
    <source>
        <dbReference type="RuleBase" id="RU000382"/>
    </source>
</evidence>
<comment type="caution">
    <text evidence="8">The sequence shown here is derived from an EMBL/GenBank/DDBJ whole genome shotgun (WGS) entry which is preliminary data.</text>
</comment>
<evidence type="ECO:0000313" key="8">
    <source>
        <dbReference type="EMBL" id="PRT55836.1"/>
    </source>
</evidence>
<evidence type="ECO:0000256" key="5">
    <source>
        <dbReference type="ARBA" id="ARBA00023239"/>
    </source>
</evidence>
<evidence type="ECO:0000313" key="9">
    <source>
        <dbReference type="Proteomes" id="UP000238350"/>
    </source>
</evidence>
<dbReference type="GO" id="GO:0030170">
    <property type="term" value="F:pyridoxal phosphate binding"/>
    <property type="evidence" value="ECO:0007669"/>
    <property type="project" value="InterPro"/>
</dbReference>
<dbReference type="AlphaFoldDB" id="A0A2T0FLH5"/>
<evidence type="ECO:0000256" key="1">
    <source>
        <dbReference type="ARBA" id="ARBA00001933"/>
    </source>
</evidence>
<dbReference type="OrthoDB" id="2161780at2759"/>
<dbReference type="InterPro" id="IPR002129">
    <property type="entry name" value="PyrdxlP-dep_de-COase"/>
</dbReference>
<keyword evidence="4 6" id="KW-0663">Pyridoxal phosphate</keyword>
<dbReference type="Proteomes" id="UP000238350">
    <property type="component" value="Unassembled WGS sequence"/>
</dbReference>
<feature type="modified residue" description="N6-(pyridoxal phosphate)lysine" evidence="6">
    <location>
        <position position="300"/>
    </location>
</feature>
<organism evidence="8 9">
    <name type="scientific">Wickerhamiella sorbophila</name>
    <dbReference type="NCBI Taxonomy" id="45607"/>
    <lineage>
        <taxon>Eukaryota</taxon>
        <taxon>Fungi</taxon>
        <taxon>Dikarya</taxon>
        <taxon>Ascomycota</taxon>
        <taxon>Saccharomycotina</taxon>
        <taxon>Dipodascomycetes</taxon>
        <taxon>Dipodascales</taxon>
        <taxon>Trichomonascaceae</taxon>
        <taxon>Wickerhamiella</taxon>
    </lineage>
</organism>
<sequence length="485" mass="53221">MVNIEANRAEELEIILKELSSKIVDYVKLADSPEGSVGKYRDPRELSDSLKVAVSDKGEGIAGLLESADLLLDNSVVTWHKNFLEKLYAGTNPVGIASDLLLSVLNTNSHVFTASPALTVIERYIGKTYAGLFGFNGPHAGGLTFPGGSYSNITSMHMARSLLHEGTKSKGVYNTKLACFTSSHSHYSIEKAAILLGLGSESLFKVNVFETGEMDVEDLKVQISKAKEQGFTPFYINATAGSTVYGSFDDFEAIADAAEANDMWMHIDGSWGANVIFSDKQKHKMKGSHRANSLTVNPHKMLGVPCTCSFLLIPNDRQFQDSNSLQAPYLFHTASDDDDNFDLADGTMGCGRRADAVKLYLGWQYYGSSGYGQRIDHAFEMTAYLAEKIAKDREFELLSTNPPPCLQTCFFYHPPGLEATKENNTMATRAIVNRIFAKGKFLVDYSPHPTKGEFFRVVLNAPSVDKESLDSLVEEIKIAGSELFA</sequence>
<dbReference type="Pfam" id="PF00282">
    <property type="entry name" value="Pyridoxal_deC"/>
    <property type="match status" value="1"/>
</dbReference>